<feature type="transmembrane region" description="Helical" evidence="8">
    <location>
        <begin position="344"/>
        <end position="366"/>
    </location>
</feature>
<dbReference type="AlphaFoldDB" id="A0A6N9UQU5"/>
<dbReference type="CDD" id="cd06173">
    <property type="entry name" value="MFS_MefA_like"/>
    <property type="match status" value="1"/>
</dbReference>
<evidence type="ECO:0000256" key="1">
    <source>
        <dbReference type="ARBA" id="ARBA00004651"/>
    </source>
</evidence>
<keyword evidence="10" id="KW-1185">Reference proteome</keyword>
<gene>
    <name evidence="9" type="ORF">G3I46_20805</name>
</gene>
<dbReference type="GO" id="GO:0005886">
    <property type="term" value="C:plasma membrane"/>
    <property type="evidence" value="ECO:0007669"/>
    <property type="project" value="UniProtKB-SubCell"/>
</dbReference>
<evidence type="ECO:0000256" key="8">
    <source>
        <dbReference type="SAM" id="Phobius"/>
    </source>
</evidence>
<evidence type="ECO:0000256" key="3">
    <source>
        <dbReference type="ARBA" id="ARBA00022475"/>
    </source>
</evidence>
<evidence type="ECO:0000256" key="6">
    <source>
        <dbReference type="ARBA" id="ARBA00023136"/>
    </source>
</evidence>
<feature type="transmembrane region" description="Helical" evidence="8">
    <location>
        <begin position="307"/>
        <end position="332"/>
    </location>
</feature>
<dbReference type="RefSeq" id="WP_164141212.1">
    <property type="nucleotide sequence ID" value="NZ_JAAGMB010000469.1"/>
</dbReference>
<dbReference type="Pfam" id="PF05977">
    <property type="entry name" value="MFS_3"/>
    <property type="match status" value="1"/>
</dbReference>
<organism evidence="9 10">
    <name type="scientific">Streptomyces coelicoflavus</name>
    <dbReference type="NCBI Taxonomy" id="285562"/>
    <lineage>
        <taxon>Bacteria</taxon>
        <taxon>Bacillati</taxon>
        <taxon>Actinomycetota</taxon>
        <taxon>Actinomycetes</taxon>
        <taxon>Kitasatosporales</taxon>
        <taxon>Streptomycetaceae</taxon>
        <taxon>Streptomyces</taxon>
    </lineage>
</organism>
<dbReference type="InterPro" id="IPR010290">
    <property type="entry name" value="TM_effector"/>
</dbReference>
<dbReference type="Proteomes" id="UP000469545">
    <property type="component" value="Unassembled WGS sequence"/>
</dbReference>
<evidence type="ECO:0000256" key="2">
    <source>
        <dbReference type="ARBA" id="ARBA00022448"/>
    </source>
</evidence>
<feature type="transmembrane region" description="Helical" evidence="8">
    <location>
        <begin position="284"/>
        <end position="301"/>
    </location>
</feature>
<dbReference type="PANTHER" id="PTHR23513">
    <property type="entry name" value="INTEGRAL MEMBRANE EFFLUX PROTEIN-RELATED"/>
    <property type="match status" value="1"/>
</dbReference>
<feature type="transmembrane region" description="Helical" evidence="8">
    <location>
        <begin position="172"/>
        <end position="190"/>
    </location>
</feature>
<dbReference type="InterPro" id="IPR036259">
    <property type="entry name" value="MFS_trans_sf"/>
</dbReference>
<evidence type="ECO:0000256" key="4">
    <source>
        <dbReference type="ARBA" id="ARBA00022692"/>
    </source>
</evidence>
<feature type="transmembrane region" description="Helical" evidence="8">
    <location>
        <begin position="224"/>
        <end position="246"/>
    </location>
</feature>
<feature type="transmembrane region" description="Helical" evidence="8">
    <location>
        <begin position="78"/>
        <end position="100"/>
    </location>
</feature>
<protein>
    <submittedName>
        <fullName evidence="9">MFS transporter</fullName>
    </submittedName>
</protein>
<evidence type="ECO:0000313" key="10">
    <source>
        <dbReference type="Proteomes" id="UP000469545"/>
    </source>
</evidence>
<feature type="transmembrane region" description="Helical" evidence="8">
    <location>
        <begin position="372"/>
        <end position="394"/>
    </location>
</feature>
<comment type="caution">
    <text evidence="9">The sequence shown here is derived from an EMBL/GenBank/DDBJ whole genome shotgun (WGS) entry which is preliminary data.</text>
</comment>
<reference evidence="9 10" key="1">
    <citation type="submission" date="2020-01" db="EMBL/GenBank/DDBJ databases">
        <title>Insect and environment-associated Actinomycetes.</title>
        <authorList>
            <person name="Currrie C."/>
            <person name="Chevrette M."/>
            <person name="Carlson C."/>
            <person name="Stubbendieck R."/>
            <person name="Wendt-Pienkowski E."/>
        </authorList>
    </citation>
    <scope>NUCLEOTIDE SEQUENCE [LARGE SCALE GENOMIC DNA]</scope>
    <source>
        <strain evidence="9 10">SID14172</strain>
    </source>
</reference>
<feature type="compositionally biased region" description="Pro residues" evidence="7">
    <location>
        <begin position="405"/>
        <end position="414"/>
    </location>
</feature>
<feature type="transmembrane region" description="Helical" evidence="8">
    <location>
        <begin position="258"/>
        <end position="277"/>
    </location>
</feature>
<comment type="subcellular location">
    <subcellularLocation>
        <location evidence="1">Cell membrane</location>
        <topology evidence="1">Multi-pass membrane protein</topology>
    </subcellularLocation>
</comment>
<keyword evidence="6 8" id="KW-0472">Membrane</keyword>
<feature type="region of interest" description="Disordered" evidence="7">
    <location>
        <begin position="400"/>
        <end position="431"/>
    </location>
</feature>
<accession>A0A6N9UQU5</accession>
<feature type="transmembrane region" description="Helical" evidence="8">
    <location>
        <begin position="52"/>
        <end position="71"/>
    </location>
</feature>
<keyword evidence="2" id="KW-0813">Transport</keyword>
<feature type="transmembrane region" description="Helical" evidence="8">
    <location>
        <begin position="12"/>
        <end position="32"/>
    </location>
</feature>
<dbReference type="SUPFAM" id="SSF103473">
    <property type="entry name" value="MFS general substrate transporter"/>
    <property type="match status" value="1"/>
</dbReference>
<dbReference type="PANTHER" id="PTHR23513:SF11">
    <property type="entry name" value="STAPHYLOFERRIN A TRANSPORTER"/>
    <property type="match status" value="1"/>
</dbReference>
<sequence length="431" mass="44324">MRDAGLRALRRPNFRCWFVHLSLSSSALWVHWLAQDWLVLELTDGSGTALGVVTALQFVPFLVLGPLCGVVADRYPKWATVVATQLATGLGGLVLGLLVAAGAVELWHVFAIASLMGACNALWQPTAQAFVPETVPSRDLGSAVALCAGSFNVTRLLGAGAGGLFIGFWGTGPVLLVAGLVIAASVWPLLRMDRAALTPGPRATGGRLVRGGLAYVRGHREIRLVLAVVGVVAAFGLNSQLVITLIGTQEFGGGPGELGLLGACMAVGSLAGAAVAATTSSVTLRRLVTCALLFCGVQLLAALSPALWVFAVLMAAVGATQLAFVSTAATYVQFATTPVVRGRVMAVYLMVFLGSRPLGAYLMGWAADTWNAPAAVAAQTGAAAVLTVAAVAALRQRLDAEAGPDPEPAVPPKGSPEESPQGNPTEGRPHV</sequence>
<dbReference type="Gene3D" id="1.20.1250.20">
    <property type="entry name" value="MFS general substrate transporter like domains"/>
    <property type="match status" value="1"/>
</dbReference>
<dbReference type="EMBL" id="JAAGMB010000469">
    <property type="protein sequence ID" value="NEB18916.1"/>
    <property type="molecule type" value="Genomic_DNA"/>
</dbReference>
<keyword evidence="3" id="KW-1003">Cell membrane</keyword>
<name>A0A6N9UQU5_9ACTN</name>
<keyword evidence="4 8" id="KW-0812">Transmembrane</keyword>
<evidence type="ECO:0000313" key="9">
    <source>
        <dbReference type="EMBL" id="NEB18916.1"/>
    </source>
</evidence>
<evidence type="ECO:0000256" key="7">
    <source>
        <dbReference type="SAM" id="MobiDB-lite"/>
    </source>
</evidence>
<evidence type="ECO:0000256" key="5">
    <source>
        <dbReference type="ARBA" id="ARBA00022989"/>
    </source>
</evidence>
<proteinExistence type="predicted"/>
<keyword evidence="5 8" id="KW-1133">Transmembrane helix</keyword>